<dbReference type="Gene3D" id="1.10.10.10">
    <property type="entry name" value="Winged helix-like DNA-binding domain superfamily/Winged helix DNA-binding domain"/>
    <property type="match status" value="1"/>
</dbReference>
<organism evidence="6 7">
    <name type="scientific">Bradyrhizobium rifense</name>
    <dbReference type="NCBI Taxonomy" id="515499"/>
    <lineage>
        <taxon>Bacteria</taxon>
        <taxon>Pseudomonadati</taxon>
        <taxon>Pseudomonadota</taxon>
        <taxon>Alphaproteobacteria</taxon>
        <taxon>Hyphomicrobiales</taxon>
        <taxon>Nitrobacteraceae</taxon>
        <taxon>Bradyrhizobium</taxon>
    </lineage>
</organism>
<dbReference type="InterPro" id="IPR012318">
    <property type="entry name" value="HTH_CRP"/>
</dbReference>
<dbReference type="InterPro" id="IPR018490">
    <property type="entry name" value="cNMP-bd_dom_sf"/>
</dbReference>
<evidence type="ECO:0000259" key="5">
    <source>
        <dbReference type="PROSITE" id="PS51063"/>
    </source>
</evidence>
<comment type="caution">
    <text evidence="6">The sequence shown here is derived from an EMBL/GenBank/DDBJ whole genome shotgun (WGS) entry which is preliminary data.</text>
</comment>
<dbReference type="PANTHER" id="PTHR24567">
    <property type="entry name" value="CRP FAMILY TRANSCRIPTIONAL REGULATORY PROTEIN"/>
    <property type="match status" value="1"/>
</dbReference>
<keyword evidence="1" id="KW-0805">Transcription regulation</keyword>
<feature type="domain" description="Cyclic nucleotide-binding" evidence="4">
    <location>
        <begin position="8"/>
        <end position="85"/>
    </location>
</feature>
<dbReference type="PROSITE" id="PS50042">
    <property type="entry name" value="CNMP_BINDING_3"/>
    <property type="match status" value="1"/>
</dbReference>
<dbReference type="PANTHER" id="PTHR24567:SF74">
    <property type="entry name" value="HTH-TYPE TRANSCRIPTIONAL REGULATOR ARCR"/>
    <property type="match status" value="1"/>
</dbReference>
<evidence type="ECO:0000313" key="7">
    <source>
        <dbReference type="Proteomes" id="UP000324758"/>
    </source>
</evidence>
<evidence type="ECO:0000259" key="4">
    <source>
        <dbReference type="PROSITE" id="PS50042"/>
    </source>
</evidence>
<protein>
    <submittedName>
        <fullName evidence="6">Crp/Fnr family transcriptional regulator</fullName>
    </submittedName>
</protein>
<dbReference type="Proteomes" id="UP000324758">
    <property type="component" value="Unassembled WGS sequence"/>
</dbReference>
<dbReference type="Pfam" id="PF13545">
    <property type="entry name" value="HTH_Crp_2"/>
    <property type="match status" value="1"/>
</dbReference>
<keyword evidence="7" id="KW-1185">Reference proteome</keyword>
<name>A0A5D3JYQ9_9BRAD</name>
<dbReference type="InterPro" id="IPR036390">
    <property type="entry name" value="WH_DNA-bd_sf"/>
</dbReference>
<dbReference type="PROSITE" id="PS51063">
    <property type="entry name" value="HTH_CRP_2"/>
    <property type="match status" value="1"/>
</dbReference>
<dbReference type="InterPro" id="IPR050397">
    <property type="entry name" value="Env_Response_Regulators"/>
</dbReference>
<dbReference type="RefSeq" id="WP_148778797.1">
    <property type="nucleotide sequence ID" value="NZ_VSSS01000100.1"/>
</dbReference>
<dbReference type="Pfam" id="PF00027">
    <property type="entry name" value="cNMP_binding"/>
    <property type="match status" value="1"/>
</dbReference>
<dbReference type="AlphaFoldDB" id="A0A5D3JYQ9"/>
<keyword evidence="2" id="KW-0238">DNA-binding</keyword>
<evidence type="ECO:0000256" key="1">
    <source>
        <dbReference type="ARBA" id="ARBA00023015"/>
    </source>
</evidence>
<dbReference type="InterPro" id="IPR000595">
    <property type="entry name" value="cNMP-bd_dom"/>
</dbReference>
<dbReference type="GO" id="GO:0003677">
    <property type="term" value="F:DNA binding"/>
    <property type="evidence" value="ECO:0007669"/>
    <property type="project" value="UniProtKB-KW"/>
</dbReference>
<dbReference type="CDD" id="cd00038">
    <property type="entry name" value="CAP_ED"/>
    <property type="match status" value="1"/>
</dbReference>
<evidence type="ECO:0000313" key="6">
    <source>
        <dbReference type="EMBL" id="TYL83891.1"/>
    </source>
</evidence>
<evidence type="ECO:0000256" key="2">
    <source>
        <dbReference type="ARBA" id="ARBA00023125"/>
    </source>
</evidence>
<reference evidence="6 7" key="1">
    <citation type="submission" date="2019-08" db="EMBL/GenBank/DDBJ databases">
        <title>Bradyrhizobium hipponensis sp. nov., a rhizobium isolated from a Lupinus angustifolius root nodule in Tunisia.</title>
        <authorList>
            <person name="Off K."/>
            <person name="Rejili M."/>
            <person name="Mars M."/>
            <person name="Brachmann A."/>
            <person name="Marin M."/>
        </authorList>
    </citation>
    <scope>NUCLEOTIDE SEQUENCE [LARGE SCALE GENOMIC DNA]</scope>
    <source>
        <strain evidence="6 7">CTAW71</strain>
    </source>
</reference>
<dbReference type="InterPro" id="IPR036388">
    <property type="entry name" value="WH-like_DNA-bd_sf"/>
</dbReference>
<accession>A0A5D3JYQ9</accession>
<feature type="domain" description="HTH crp-type" evidence="5">
    <location>
        <begin position="142"/>
        <end position="208"/>
    </location>
</feature>
<dbReference type="GO" id="GO:0005829">
    <property type="term" value="C:cytosol"/>
    <property type="evidence" value="ECO:0007669"/>
    <property type="project" value="TreeGrafter"/>
</dbReference>
<dbReference type="InterPro" id="IPR014710">
    <property type="entry name" value="RmlC-like_jellyroll"/>
</dbReference>
<dbReference type="EMBL" id="VSSS01000100">
    <property type="protein sequence ID" value="TYL83891.1"/>
    <property type="molecule type" value="Genomic_DNA"/>
</dbReference>
<dbReference type="SMART" id="SM00100">
    <property type="entry name" value="cNMP"/>
    <property type="match status" value="1"/>
</dbReference>
<dbReference type="SUPFAM" id="SSF51206">
    <property type="entry name" value="cAMP-binding domain-like"/>
    <property type="match status" value="1"/>
</dbReference>
<sequence>MPHKDNLLLASLSPGDLAALQPHLKLAHFEQEQVLFEAGDTIDATYFPTSAVVSIVVTLSSGQVVEAAMVGRDGVVGASAALDGRLALSRGVIQLSGEAMVCSLAGLRGAAMQSQPLLSLLIRHEQTLYSQAQQSTACMAAHHVNARLCRWLLRSRDLSQSDTLLFTQEFLAEMLGVHRTSVTVVAHTLQQAGIIKYTRGKIQITNLEGLRDAACECYEAVRSQYQSLLRE</sequence>
<keyword evidence="3" id="KW-0804">Transcription</keyword>
<evidence type="ECO:0000256" key="3">
    <source>
        <dbReference type="ARBA" id="ARBA00023163"/>
    </source>
</evidence>
<dbReference type="GO" id="GO:0003700">
    <property type="term" value="F:DNA-binding transcription factor activity"/>
    <property type="evidence" value="ECO:0007669"/>
    <property type="project" value="TreeGrafter"/>
</dbReference>
<dbReference type="FunFam" id="1.10.10.10:FF:000474">
    <property type="entry name" value="Putative transcriptional regulator, Crp/Fnr family"/>
    <property type="match status" value="1"/>
</dbReference>
<gene>
    <name evidence="6" type="ORF">FXB40_45660</name>
</gene>
<dbReference type="Gene3D" id="2.60.120.10">
    <property type="entry name" value="Jelly Rolls"/>
    <property type="match status" value="1"/>
</dbReference>
<proteinExistence type="predicted"/>
<dbReference type="OrthoDB" id="7506088at2"/>
<dbReference type="SUPFAM" id="SSF46785">
    <property type="entry name" value="Winged helix' DNA-binding domain"/>
    <property type="match status" value="1"/>
</dbReference>